<keyword evidence="5" id="KW-1185">Reference proteome</keyword>
<evidence type="ECO:0000313" key="5">
    <source>
        <dbReference type="Proteomes" id="UP001500457"/>
    </source>
</evidence>
<dbReference type="Pfam" id="PF04075">
    <property type="entry name" value="F420H2_quin_red"/>
    <property type="match status" value="1"/>
</dbReference>
<name>A0ABP9EM04_9PSEU</name>
<evidence type="ECO:0000256" key="1">
    <source>
        <dbReference type="ARBA" id="ARBA00008710"/>
    </source>
</evidence>
<comment type="similarity">
    <text evidence="1">Belongs to the F420H(2)-dependent quinone reductase family.</text>
</comment>
<comment type="catalytic activity">
    <reaction evidence="2">
        <text>oxidized coenzyme F420-(gamma-L-Glu)(n) + a quinol + H(+) = reduced coenzyme F420-(gamma-L-Glu)(n) + a quinone</text>
        <dbReference type="Rhea" id="RHEA:39663"/>
        <dbReference type="Rhea" id="RHEA-COMP:12939"/>
        <dbReference type="Rhea" id="RHEA-COMP:14378"/>
        <dbReference type="ChEBI" id="CHEBI:15378"/>
        <dbReference type="ChEBI" id="CHEBI:24646"/>
        <dbReference type="ChEBI" id="CHEBI:132124"/>
        <dbReference type="ChEBI" id="CHEBI:133980"/>
        <dbReference type="ChEBI" id="CHEBI:139511"/>
    </reaction>
</comment>
<dbReference type="Pfam" id="PF01814">
    <property type="entry name" value="Hemerythrin"/>
    <property type="match status" value="1"/>
</dbReference>
<accession>A0ABP9EM04</accession>
<feature type="domain" description="Hemerythrin-like" evidence="3">
    <location>
        <begin position="24"/>
        <end position="147"/>
    </location>
</feature>
<dbReference type="Proteomes" id="UP001500457">
    <property type="component" value="Unassembled WGS sequence"/>
</dbReference>
<protein>
    <recommendedName>
        <fullName evidence="3">Hemerythrin-like domain-containing protein</fullName>
    </recommendedName>
</protein>
<comment type="caution">
    <text evidence="4">The sequence shown here is derived from an EMBL/GenBank/DDBJ whole genome shotgun (WGS) entry which is preliminary data.</text>
</comment>
<reference evidence="5" key="1">
    <citation type="journal article" date="2019" name="Int. J. Syst. Evol. Microbiol.">
        <title>The Global Catalogue of Microorganisms (GCM) 10K type strain sequencing project: providing services to taxonomists for standard genome sequencing and annotation.</title>
        <authorList>
            <consortium name="The Broad Institute Genomics Platform"/>
            <consortium name="The Broad Institute Genome Sequencing Center for Infectious Disease"/>
            <person name="Wu L."/>
            <person name="Ma J."/>
        </authorList>
    </citation>
    <scope>NUCLEOTIDE SEQUENCE [LARGE SCALE GENOMIC DNA]</scope>
    <source>
        <strain evidence="5">JCM 17983</strain>
    </source>
</reference>
<dbReference type="Gene3D" id="2.30.110.10">
    <property type="entry name" value="Electron Transport, Fmn-binding Protein, Chain A"/>
    <property type="match status" value="1"/>
</dbReference>
<evidence type="ECO:0000259" key="3">
    <source>
        <dbReference type="Pfam" id="PF01814"/>
    </source>
</evidence>
<evidence type="ECO:0000256" key="2">
    <source>
        <dbReference type="ARBA" id="ARBA00049106"/>
    </source>
</evidence>
<dbReference type="EMBL" id="BAABHQ010000010">
    <property type="protein sequence ID" value="GAA4882323.1"/>
    <property type="molecule type" value="Genomic_DNA"/>
</dbReference>
<dbReference type="PANTHER" id="PTHR39428:SF1">
    <property type="entry name" value="F420H(2)-DEPENDENT QUINONE REDUCTASE RV1261C"/>
    <property type="match status" value="1"/>
</dbReference>
<organism evidence="4 5">
    <name type="scientific">Actinomycetospora straminea</name>
    <dbReference type="NCBI Taxonomy" id="663607"/>
    <lineage>
        <taxon>Bacteria</taxon>
        <taxon>Bacillati</taxon>
        <taxon>Actinomycetota</taxon>
        <taxon>Actinomycetes</taxon>
        <taxon>Pseudonocardiales</taxon>
        <taxon>Pseudonocardiaceae</taxon>
        <taxon>Actinomycetospora</taxon>
    </lineage>
</organism>
<gene>
    <name evidence="4" type="ORF">GCM10023203_37500</name>
</gene>
<dbReference type="PANTHER" id="PTHR39428">
    <property type="entry name" value="F420H(2)-DEPENDENT QUINONE REDUCTASE RV1261C"/>
    <property type="match status" value="1"/>
</dbReference>
<dbReference type="InterPro" id="IPR012312">
    <property type="entry name" value="Hemerythrin-like"/>
</dbReference>
<dbReference type="NCBIfam" id="TIGR00026">
    <property type="entry name" value="hi_GC_TIGR00026"/>
    <property type="match status" value="1"/>
</dbReference>
<dbReference type="CDD" id="cd12108">
    <property type="entry name" value="Hr-like"/>
    <property type="match status" value="1"/>
</dbReference>
<dbReference type="InterPro" id="IPR004378">
    <property type="entry name" value="F420H2_quin_Rdtase"/>
</dbReference>
<evidence type="ECO:0000313" key="4">
    <source>
        <dbReference type="EMBL" id="GAA4882323.1"/>
    </source>
</evidence>
<sequence>MDTEAVVATRPTTGPAPDLIDYRVAHRAMTVDIARLATAAGELVERPDPARLRALRRYLEGMRGEIENHHRVEDEHVWPALEAVAGTTVSLTPLTEDHDRLDPLLRRASVLAAGDRAGPELAAVMRELSALLERHIDDEERKIFPLIEHHLSRAEYRELQRHFRRGLDPRLLAFVVPWMVGHADAAERRALLADAGLPLRLLLALTERPFASRRRRLFGPPISRRDRWMVGLMRRVARAHRLVLSATGGRVGRTWLGGTDIVLLTVVGRRSGRPSTVPLMSLRDGADLVVVASHGGVDREPPWWLNLQAEPRAMARVRGERFPVVASQVHGAERDALWDRFVAAYAGFTGYQAGVRRQIAVVRLRRTG</sequence>
<dbReference type="InterPro" id="IPR012349">
    <property type="entry name" value="Split_barrel_FMN-bd"/>
</dbReference>
<dbReference type="Gene3D" id="1.20.120.520">
    <property type="entry name" value="nmb1532 protein domain like"/>
    <property type="match status" value="1"/>
</dbReference>
<proteinExistence type="inferred from homology"/>
<dbReference type="RefSeq" id="WP_274233542.1">
    <property type="nucleotide sequence ID" value="NZ_BAABHQ010000010.1"/>
</dbReference>